<keyword evidence="1" id="KW-0812">Transmembrane</keyword>
<accession>A0A6M1TBS4</accession>
<dbReference type="Proteomes" id="UP000473278">
    <property type="component" value="Unassembled WGS sequence"/>
</dbReference>
<dbReference type="RefSeq" id="WP_165143060.1">
    <property type="nucleotide sequence ID" value="NZ_JAALLT010000004.1"/>
</dbReference>
<sequence>MLKFYDTFRPLLGVLCFLLGILVSFTPLPFGSLIMLTGIIMTSPEVKFFQKLLKWIEEKDPTRKQWAAKVISTLQVRLIPVPVKAEND</sequence>
<reference evidence="2 3" key="1">
    <citation type="submission" date="2020-02" db="EMBL/GenBank/DDBJ databases">
        <title>Balneolaceae bacterium YR4-1, complete genome.</title>
        <authorList>
            <person name="Li Y."/>
            <person name="Wu S."/>
        </authorList>
    </citation>
    <scope>NUCLEOTIDE SEQUENCE [LARGE SCALE GENOMIC DNA]</scope>
    <source>
        <strain evidence="2 3">YR4-1</strain>
    </source>
</reference>
<dbReference type="AlphaFoldDB" id="A0A6M1TBS4"/>
<keyword evidence="1" id="KW-0472">Membrane</keyword>
<organism evidence="2 3">
    <name type="scientific">Halalkalibaculum roseum</name>
    <dbReference type="NCBI Taxonomy" id="2709311"/>
    <lineage>
        <taxon>Bacteria</taxon>
        <taxon>Pseudomonadati</taxon>
        <taxon>Balneolota</taxon>
        <taxon>Balneolia</taxon>
        <taxon>Balneolales</taxon>
        <taxon>Balneolaceae</taxon>
        <taxon>Halalkalibaculum</taxon>
    </lineage>
</organism>
<evidence type="ECO:0000313" key="2">
    <source>
        <dbReference type="EMBL" id="NGP77553.1"/>
    </source>
</evidence>
<gene>
    <name evidence="2" type="ORF">G3570_12970</name>
</gene>
<keyword evidence="1" id="KW-1133">Transmembrane helix</keyword>
<evidence type="ECO:0000256" key="1">
    <source>
        <dbReference type="SAM" id="Phobius"/>
    </source>
</evidence>
<dbReference type="EMBL" id="JAALLT010000004">
    <property type="protein sequence ID" value="NGP77553.1"/>
    <property type="molecule type" value="Genomic_DNA"/>
</dbReference>
<feature type="transmembrane region" description="Helical" evidence="1">
    <location>
        <begin position="12"/>
        <end position="41"/>
    </location>
</feature>
<proteinExistence type="predicted"/>
<evidence type="ECO:0000313" key="3">
    <source>
        <dbReference type="Proteomes" id="UP000473278"/>
    </source>
</evidence>
<comment type="caution">
    <text evidence="2">The sequence shown here is derived from an EMBL/GenBank/DDBJ whole genome shotgun (WGS) entry which is preliminary data.</text>
</comment>
<name>A0A6M1TBS4_9BACT</name>
<protein>
    <recommendedName>
        <fullName evidence="4">Transmembrane protein (PGPGW)</fullName>
    </recommendedName>
</protein>
<keyword evidence="3" id="KW-1185">Reference proteome</keyword>
<evidence type="ECO:0008006" key="4">
    <source>
        <dbReference type="Google" id="ProtNLM"/>
    </source>
</evidence>